<dbReference type="Gene3D" id="1.20.58.430">
    <property type="entry name" value="Type IV secretion system, VirB5-domain"/>
    <property type="match status" value="1"/>
</dbReference>
<proteinExistence type="predicted"/>
<evidence type="ECO:0000313" key="3">
    <source>
        <dbReference type="Proteomes" id="UP000403266"/>
    </source>
</evidence>
<gene>
    <name evidence="2" type="ORF">FS320_17915</name>
</gene>
<protein>
    <submittedName>
        <fullName evidence="2">Type VI secretion protein</fullName>
    </submittedName>
</protein>
<organism evidence="2 3">
    <name type="scientific">Microvirga tunisiensis</name>
    <dbReference type="NCBI Taxonomy" id="2108360"/>
    <lineage>
        <taxon>Bacteria</taxon>
        <taxon>Pseudomonadati</taxon>
        <taxon>Pseudomonadota</taxon>
        <taxon>Alphaproteobacteria</taxon>
        <taxon>Hyphomicrobiales</taxon>
        <taxon>Methylobacteriaceae</taxon>
        <taxon>Microvirga</taxon>
    </lineage>
</organism>
<feature type="chain" id="PRO_5030135506" evidence="1">
    <location>
        <begin position="23"/>
        <end position="241"/>
    </location>
</feature>
<dbReference type="RefSeq" id="WP_162003068.1">
    <property type="nucleotide sequence ID" value="NZ_VOSJ01000071.1"/>
</dbReference>
<name>A0A5N7MK76_9HYPH</name>
<dbReference type="EMBL" id="VOSK01000070">
    <property type="protein sequence ID" value="MPR27040.1"/>
    <property type="molecule type" value="Genomic_DNA"/>
</dbReference>
<evidence type="ECO:0000313" key="2">
    <source>
        <dbReference type="EMBL" id="MPR27040.1"/>
    </source>
</evidence>
<dbReference type="InterPro" id="IPR023220">
    <property type="entry name" value="T4SS_VirB5-domain"/>
</dbReference>
<reference evidence="2 3" key="1">
    <citation type="journal article" date="2019" name="Syst. Appl. Microbiol.">
        <title>Microvirga tunisiensis sp. nov., a root nodule symbiotic bacterium isolated from Lupinus micranthus and L. luteus grown in Northern Tunisia.</title>
        <authorList>
            <person name="Msaddak A."/>
            <person name="Rejili M."/>
            <person name="Duran D."/>
            <person name="Mars M."/>
            <person name="Palacios J.M."/>
            <person name="Ruiz-Argueso T."/>
            <person name="Rey L."/>
            <person name="Imperial J."/>
        </authorList>
    </citation>
    <scope>NUCLEOTIDE SEQUENCE [LARGE SCALE GENOMIC DNA]</scope>
    <source>
        <strain evidence="2 3">Lmie10</strain>
    </source>
</reference>
<dbReference type="Proteomes" id="UP000403266">
    <property type="component" value="Unassembled WGS sequence"/>
</dbReference>
<evidence type="ECO:0000256" key="1">
    <source>
        <dbReference type="SAM" id="SignalP"/>
    </source>
</evidence>
<feature type="signal peptide" evidence="1">
    <location>
        <begin position="1"/>
        <end position="22"/>
    </location>
</feature>
<accession>A0A5N7MK76</accession>
<dbReference type="Pfam" id="PF07996">
    <property type="entry name" value="T4SS"/>
    <property type="match status" value="1"/>
</dbReference>
<dbReference type="SUPFAM" id="SSF101082">
    <property type="entry name" value="Typo IV secretion system protein TraC"/>
    <property type="match status" value="1"/>
</dbReference>
<keyword evidence="1" id="KW-0732">Signal</keyword>
<sequence length="241" mass="24349">MRSIRSIAIVTGLLVLRAPAIAQVPVIDSATLSQATQTASNTAAIMNTNQQIMQTVQETLKAVTGSRQTGSMANAALGSGFNMSGAPSLSSILSGGQMAWGNLGEFGQVAAGIINGLKLVNTLTGLSGSSSTGTDKAYQGAVNTATALQGMVSGTQSAASSRTHAFQAAGGQIGTAQDIKGSIDQNSQLQVQTGLTVNELIGVMNSANAALNAQHMQDLAGQAHAAKVLTYHPSSVRLVAP</sequence>
<comment type="caution">
    <text evidence="2">The sequence shown here is derived from an EMBL/GenBank/DDBJ whole genome shotgun (WGS) entry which is preliminary data.</text>
</comment>
<dbReference type="AlphaFoldDB" id="A0A5N7MK76"/>
<dbReference type="InterPro" id="IPR014158">
    <property type="entry name" value="T4SS_VirB5"/>
</dbReference>
<keyword evidence="3" id="KW-1185">Reference proteome</keyword>